<dbReference type="Pfam" id="PF01636">
    <property type="entry name" value="APH"/>
    <property type="match status" value="1"/>
</dbReference>
<sequence>MVDENRSDLRHAWLHRVLTEAFDVRPLAGDASFRRYFRVRQGECSYVLMDAPPPHEDVRPFLHVREWLEQAGLRVSQLYAADIEQGLLLLEDFGDLTWAVHLGSGGDAAPMLADALRQLHRLQASAPTVTLAPFDLARMRRECDLYLDWYLPCVAGFTPDEGQREAFHAGLHQALLQIEALPRVPVHLDYHSRNLMLPAGGLPLGQIDYQDAVAGPVTYDLASLLYDCYQDYPEEMRRQWSREFFTALPDDLAAAFSDFKQWHRLLRLTALQRHIKAIGIFARLAHRDGKRQFLDEIPLTRRHLFDELAFLGWAEADCPLLFCRPAAVSV</sequence>
<reference evidence="2 3" key="1">
    <citation type="journal article" date="2019" name="Appl. Environ. Microbiol.">
        <title>Environmental Evidence and Genomic Insight of Iron-oxidizing Bacteria Preference Towards More Corrosion Resistant Stainless Steel at Higher Salinities.</title>
        <authorList>
            <person name="Garrison C.E."/>
            <person name="Price K.A."/>
            <person name="Field E.K."/>
        </authorList>
    </citation>
    <scope>NUCLEOTIDE SEQUENCE [LARGE SCALE GENOMIC DNA]</scope>
    <source>
        <strain evidence="2 3">P3</strain>
    </source>
</reference>
<dbReference type="SUPFAM" id="SSF56112">
    <property type="entry name" value="Protein kinase-like (PK-like)"/>
    <property type="match status" value="1"/>
</dbReference>
<dbReference type="EMBL" id="VBRY01000003">
    <property type="protein sequence ID" value="TLS68169.1"/>
    <property type="molecule type" value="Genomic_DNA"/>
</dbReference>
<dbReference type="InterPro" id="IPR002575">
    <property type="entry name" value="Aminoglycoside_PTrfase"/>
</dbReference>
<name>A0A5R9GTB7_9PROT</name>
<evidence type="ECO:0000259" key="1">
    <source>
        <dbReference type="Pfam" id="PF01636"/>
    </source>
</evidence>
<comment type="caution">
    <text evidence="2">The sequence shown here is derived from an EMBL/GenBank/DDBJ whole genome shotgun (WGS) entry which is preliminary data.</text>
</comment>
<evidence type="ECO:0000313" key="2">
    <source>
        <dbReference type="EMBL" id="TLS68169.1"/>
    </source>
</evidence>
<organism evidence="2 3">
    <name type="scientific">Mariprofundus erugo</name>
    <dbReference type="NCBI Taxonomy" id="2528639"/>
    <lineage>
        <taxon>Bacteria</taxon>
        <taxon>Pseudomonadati</taxon>
        <taxon>Pseudomonadota</taxon>
        <taxon>Candidatius Mariprofundia</taxon>
        <taxon>Mariprofundales</taxon>
        <taxon>Mariprofundaceae</taxon>
        <taxon>Mariprofundus</taxon>
    </lineage>
</organism>
<gene>
    <name evidence="2" type="ORF">FEF65_04010</name>
</gene>
<feature type="domain" description="Aminoglycoside phosphotransferase" evidence="1">
    <location>
        <begin position="23"/>
        <end position="247"/>
    </location>
</feature>
<accession>A0A5R9GTB7</accession>
<dbReference type="Gene3D" id="3.90.1200.10">
    <property type="match status" value="1"/>
</dbReference>
<keyword evidence="3" id="KW-1185">Reference proteome</keyword>
<dbReference type="InterPro" id="IPR011009">
    <property type="entry name" value="Kinase-like_dom_sf"/>
</dbReference>
<dbReference type="Proteomes" id="UP000306585">
    <property type="component" value="Unassembled WGS sequence"/>
</dbReference>
<dbReference type="Gene3D" id="3.30.200.20">
    <property type="entry name" value="Phosphorylase Kinase, domain 1"/>
    <property type="match status" value="1"/>
</dbReference>
<protein>
    <recommendedName>
        <fullName evidence="1">Aminoglycoside phosphotransferase domain-containing protein</fullName>
    </recommendedName>
</protein>
<proteinExistence type="predicted"/>
<evidence type="ECO:0000313" key="3">
    <source>
        <dbReference type="Proteomes" id="UP000306585"/>
    </source>
</evidence>
<dbReference type="AlphaFoldDB" id="A0A5R9GTB7"/>